<dbReference type="Proteomes" id="UP000198769">
    <property type="component" value="Unassembled WGS sequence"/>
</dbReference>
<accession>A0A1I4VL59</accession>
<evidence type="ECO:0000313" key="1">
    <source>
        <dbReference type="EMBL" id="SFN01839.1"/>
    </source>
</evidence>
<proteinExistence type="predicted"/>
<evidence type="ECO:0000313" key="2">
    <source>
        <dbReference type="Proteomes" id="UP000198769"/>
    </source>
</evidence>
<reference evidence="2" key="1">
    <citation type="submission" date="2016-10" db="EMBL/GenBank/DDBJ databases">
        <authorList>
            <person name="Varghese N."/>
            <person name="Submissions S."/>
        </authorList>
    </citation>
    <scope>NUCLEOTIDE SEQUENCE [LARGE SCALE GENOMIC DNA]</scope>
    <source>
        <strain evidence="2">DSM 25575</strain>
    </source>
</reference>
<sequence>MTSTIELLSNKLIAIIKKPYFTSNGLQIHYPNFSDYFSISNEKDEKSEFSCKIEDIQMAIDILEITNRKLELPELNKTLTTGQFYNEILSNEINIDMDIYLNYFKYSKHIN</sequence>
<dbReference type="RefSeq" id="WP_090022409.1">
    <property type="nucleotide sequence ID" value="NZ_FOVD01000001.1"/>
</dbReference>
<keyword evidence="2" id="KW-1185">Reference proteome</keyword>
<gene>
    <name evidence="1" type="ORF">SAMN05421594_0399</name>
</gene>
<protein>
    <submittedName>
        <fullName evidence="1">Uncharacterized protein</fullName>
    </submittedName>
</protein>
<dbReference type="AlphaFoldDB" id="A0A1I4VL59"/>
<organism evidence="1 2">
    <name type="scientific">Chryseobacterium oleae</name>
    <dbReference type="NCBI Taxonomy" id="491207"/>
    <lineage>
        <taxon>Bacteria</taxon>
        <taxon>Pseudomonadati</taxon>
        <taxon>Bacteroidota</taxon>
        <taxon>Flavobacteriia</taxon>
        <taxon>Flavobacteriales</taxon>
        <taxon>Weeksellaceae</taxon>
        <taxon>Chryseobacterium group</taxon>
        <taxon>Chryseobacterium</taxon>
    </lineage>
</organism>
<name>A0A1I4VL59_CHROL</name>
<dbReference type="EMBL" id="FOVD01000001">
    <property type="protein sequence ID" value="SFN01839.1"/>
    <property type="molecule type" value="Genomic_DNA"/>
</dbReference>